<evidence type="ECO:0000259" key="3">
    <source>
        <dbReference type="SMART" id="SM00903"/>
    </source>
</evidence>
<dbReference type="InterPro" id="IPR050268">
    <property type="entry name" value="NADH-dep_flavin_reductase"/>
</dbReference>
<accession>A0A2G3PL14</accession>
<dbReference type="SUPFAM" id="SSF50475">
    <property type="entry name" value="FMN-binding split barrel"/>
    <property type="match status" value="1"/>
</dbReference>
<sequence>MSIETMSQTDMRKALGQFASGVTVVAGMDDEGPIGFACQSFASVSLDPPLILFCADHRGRSWPRIRNTGRFSINVLHENQTDLCSRFGSSRGRKYEGLDWELSTWATPSLPGVLIRVHAEIHDVHTAGDHDVVIGRILGLESVTEERPMIFFRGGFGLDAASKLLRA</sequence>
<evidence type="ECO:0000256" key="2">
    <source>
        <dbReference type="ARBA" id="ARBA00023002"/>
    </source>
</evidence>
<organism evidence="4 5">
    <name type="scientific">Williamsia marianensis</name>
    <dbReference type="NCBI Taxonomy" id="85044"/>
    <lineage>
        <taxon>Bacteria</taxon>
        <taxon>Bacillati</taxon>
        <taxon>Actinomycetota</taxon>
        <taxon>Actinomycetes</taxon>
        <taxon>Mycobacteriales</taxon>
        <taxon>Nocardiaceae</taxon>
        <taxon>Williamsia</taxon>
    </lineage>
</organism>
<evidence type="ECO:0000313" key="4">
    <source>
        <dbReference type="EMBL" id="PHV66515.1"/>
    </source>
</evidence>
<proteinExistence type="inferred from homology"/>
<name>A0A2G3PL14_WILMA</name>
<dbReference type="GO" id="GO:0010181">
    <property type="term" value="F:FMN binding"/>
    <property type="evidence" value="ECO:0007669"/>
    <property type="project" value="InterPro"/>
</dbReference>
<dbReference type="RefSeq" id="WP_099382553.1">
    <property type="nucleotide sequence ID" value="NZ_PEBD01000008.1"/>
</dbReference>
<dbReference type="Proteomes" id="UP000225108">
    <property type="component" value="Unassembled WGS sequence"/>
</dbReference>
<dbReference type="GO" id="GO:0042602">
    <property type="term" value="F:riboflavin reductase (NADPH) activity"/>
    <property type="evidence" value="ECO:0007669"/>
    <property type="project" value="TreeGrafter"/>
</dbReference>
<keyword evidence="2" id="KW-0560">Oxidoreductase</keyword>
<gene>
    <name evidence="4" type="ORF">CSW57_09330</name>
</gene>
<dbReference type="EMBL" id="PEBD01000008">
    <property type="protein sequence ID" value="PHV66515.1"/>
    <property type="molecule type" value="Genomic_DNA"/>
</dbReference>
<dbReference type="InterPro" id="IPR002563">
    <property type="entry name" value="Flavin_Rdtase-like_dom"/>
</dbReference>
<feature type="domain" description="Flavin reductase like" evidence="3">
    <location>
        <begin position="15"/>
        <end position="158"/>
    </location>
</feature>
<dbReference type="SMART" id="SM00903">
    <property type="entry name" value="Flavin_Reduct"/>
    <property type="match status" value="1"/>
</dbReference>
<dbReference type="InterPro" id="IPR012349">
    <property type="entry name" value="Split_barrel_FMN-bd"/>
</dbReference>
<reference evidence="4 5" key="1">
    <citation type="submission" date="2017-10" db="EMBL/GenBank/DDBJ databases">
        <title>The draft genome sequence of Williamsia sp. BULT 1.1 isolated from the semi-arid grassland soils from South Africa.</title>
        <authorList>
            <person name="Kabwe M.H."/>
            <person name="Govender N."/>
            <person name="Mutseka Lunga P."/>
            <person name="Vikram S."/>
            <person name="Makhalanyane T.P."/>
        </authorList>
    </citation>
    <scope>NUCLEOTIDE SEQUENCE [LARGE SCALE GENOMIC DNA]</scope>
    <source>
        <strain evidence="4 5">BULT 1.1</strain>
    </source>
</reference>
<dbReference type="Pfam" id="PF01613">
    <property type="entry name" value="Flavin_Reduct"/>
    <property type="match status" value="1"/>
</dbReference>
<evidence type="ECO:0000313" key="5">
    <source>
        <dbReference type="Proteomes" id="UP000225108"/>
    </source>
</evidence>
<comment type="similarity">
    <text evidence="1">Belongs to the non-flavoprotein flavin reductase family.</text>
</comment>
<protein>
    <submittedName>
        <fullName evidence="4">Flavin oxidoreductase</fullName>
    </submittedName>
</protein>
<dbReference type="PANTHER" id="PTHR30466">
    <property type="entry name" value="FLAVIN REDUCTASE"/>
    <property type="match status" value="1"/>
</dbReference>
<dbReference type="PANTHER" id="PTHR30466:SF11">
    <property type="entry name" value="FLAVIN-DEPENDENT MONOOXYGENASE, REDUCTASE SUBUNIT HSAB"/>
    <property type="match status" value="1"/>
</dbReference>
<dbReference type="AlphaFoldDB" id="A0A2G3PL14"/>
<dbReference type="Gene3D" id="2.30.110.10">
    <property type="entry name" value="Electron Transport, Fmn-binding Protein, Chain A"/>
    <property type="match status" value="1"/>
</dbReference>
<comment type="caution">
    <text evidence="4">The sequence shown here is derived from an EMBL/GenBank/DDBJ whole genome shotgun (WGS) entry which is preliminary data.</text>
</comment>
<evidence type="ECO:0000256" key="1">
    <source>
        <dbReference type="ARBA" id="ARBA00008898"/>
    </source>
</evidence>